<organism evidence="1 2">
    <name type="scientific">Lederbergia citri</name>
    <dbReference type="NCBI Taxonomy" id="2833580"/>
    <lineage>
        <taxon>Bacteria</taxon>
        <taxon>Bacillati</taxon>
        <taxon>Bacillota</taxon>
        <taxon>Bacilli</taxon>
        <taxon>Bacillales</taxon>
        <taxon>Bacillaceae</taxon>
        <taxon>Lederbergia</taxon>
    </lineage>
</organism>
<dbReference type="InterPro" id="IPR008928">
    <property type="entry name" value="6-hairpin_glycosidase_sf"/>
</dbReference>
<accession>A0A942TJU0</accession>
<dbReference type="RefSeq" id="WP_213126833.1">
    <property type="nucleotide sequence ID" value="NZ_JAGYPG010000004.1"/>
</dbReference>
<proteinExistence type="predicted"/>
<evidence type="ECO:0000313" key="2">
    <source>
        <dbReference type="Proteomes" id="UP000681414"/>
    </source>
</evidence>
<reference evidence="1 2" key="1">
    <citation type="submission" date="2021-05" db="EMBL/GenBank/DDBJ databases">
        <title>Novel Bacillus species.</title>
        <authorList>
            <person name="Liu G."/>
        </authorList>
    </citation>
    <scope>NUCLEOTIDE SEQUENCE [LARGE SCALE GENOMIC DNA]</scope>
    <source>
        <strain evidence="2">FJAT-49780</strain>
    </source>
</reference>
<sequence>MNNKFPVWLDKWIQLDQTNGSLDMTITEEKDDVAVVEVKWKDVSSSRNCISINMKLIDPTTKCVWKPHLCPEEEMVIGDLFFQSPAVIFEKEDNLFALVPDLDFIDGSRIAPHIMDYVEPERKLFYGLGNYEKTKHVYHKITDRPIPLENGQVLFRFYLVQWQSVRETRNFSSVTEFLWERFGKKRMVENEREQRGESLKNLEVYAKHTYDWAFNRWEPIVWQEFQLGKKDVGGCVFIVRAAQTPGLGQEDIWREKKSIWNQAWFSSLRSAYGYRLWGERWNNKEMIRRSEHAKNFALSAPQKNGLFPSVYWADPNQNWESGHWGHSDRRPENHEGFGHLLDMSWTCLWMLKWYKDIEQDPELLAYSINFAERLIELQDDNGSFPGWVHVETGEISAFLQESPETSLHVWFLTSLYDITKEAKYLSAGIKGMEFVLKEIVPNGRWEDFETYWSCSRMWVGKQYGIKDPRSGLYNQCNFSIYWTTEALKALYLTTHKDHYLKSGEQVLAELSLYQAIWEPEYVNLPVLGGFSVMTSDDEWNDARQSLFALTYLDYFKITEKKEYKLRSLWAMKASFYMMYCPENPKVKELYDKTFPHFSELDFGFEMENAHHGENIDIAGEFTIFDWGNGSASSSLIEMIKKCEMEENIHV</sequence>
<dbReference type="EMBL" id="JAGYPG010000004">
    <property type="protein sequence ID" value="MBS4197619.1"/>
    <property type="molecule type" value="Genomic_DNA"/>
</dbReference>
<protein>
    <submittedName>
        <fullName evidence="1">Uncharacterized protein</fullName>
    </submittedName>
</protein>
<dbReference type="SUPFAM" id="SSF48208">
    <property type="entry name" value="Six-hairpin glycosidases"/>
    <property type="match status" value="1"/>
</dbReference>
<dbReference type="GO" id="GO:0005975">
    <property type="term" value="P:carbohydrate metabolic process"/>
    <property type="evidence" value="ECO:0007669"/>
    <property type="project" value="InterPro"/>
</dbReference>
<dbReference type="Proteomes" id="UP000681414">
    <property type="component" value="Unassembled WGS sequence"/>
</dbReference>
<comment type="caution">
    <text evidence="1">The sequence shown here is derived from an EMBL/GenBank/DDBJ whole genome shotgun (WGS) entry which is preliminary data.</text>
</comment>
<keyword evidence="2" id="KW-1185">Reference proteome</keyword>
<gene>
    <name evidence="1" type="ORF">KHA97_21465</name>
</gene>
<evidence type="ECO:0000313" key="1">
    <source>
        <dbReference type="EMBL" id="MBS4197619.1"/>
    </source>
</evidence>
<name>A0A942TJU0_9BACI</name>
<dbReference type="AlphaFoldDB" id="A0A942TJU0"/>